<reference evidence="4 5" key="1">
    <citation type="submission" date="2020-01" db="EMBL/GenBank/DDBJ databases">
        <title>Kibdelosporangium persica a novel Actinomycetes from a hot desert in Iran.</title>
        <authorList>
            <person name="Safaei N."/>
            <person name="Zaburannyi N."/>
            <person name="Mueller R."/>
            <person name="Wink J."/>
        </authorList>
    </citation>
    <scope>NUCLEOTIDE SEQUENCE [LARGE SCALE GENOMIC DNA]</scope>
    <source>
        <strain evidence="4 5">4NS15</strain>
    </source>
</reference>
<dbReference type="InterPro" id="IPR002491">
    <property type="entry name" value="ABC_transptr_periplasmic_BD"/>
</dbReference>
<keyword evidence="5" id="KW-1185">Reference proteome</keyword>
<proteinExistence type="inferred from homology"/>
<protein>
    <submittedName>
        <fullName evidence="4">ABC transporter, periplasmic substrate-binding component</fullName>
    </submittedName>
</protein>
<dbReference type="Gene3D" id="3.40.50.1980">
    <property type="entry name" value="Nitrogenase molybdenum iron protein domain"/>
    <property type="match status" value="2"/>
</dbReference>
<evidence type="ECO:0000313" key="4">
    <source>
        <dbReference type="EMBL" id="NRN69570.1"/>
    </source>
</evidence>
<dbReference type="SUPFAM" id="SSF53807">
    <property type="entry name" value="Helical backbone' metal receptor"/>
    <property type="match status" value="1"/>
</dbReference>
<dbReference type="PANTHER" id="PTHR30535">
    <property type="entry name" value="VITAMIN B12-BINDING PROTEIN"/>
    <property type="match status" value="1"/>
</dbReference>
<evidence type="ECO:0000256" key="2">
    <source>
        <dbReference type="SAM" id="MobiDB-lite"/>
    </source>
</evidence>
<evidence type="ECO:0000256" key="1">
    <source>
        <dbReference type="ARBA" id="ARBA00008814"/>
    </source>
</evidence>
<accession>A0ABX2FFS0</accession>
<dbReference type="Pfam" id="PF01497">
    <property type="entry name" value="Peripla_BP_2"/>
    <property type="match status" value="1"/>
</dbReference>
<dbReference type="Proteomes" id="UP000763557">
    <property type="component" value="Unassembled WGS sequence"/>
</dbReference>
<comment type="caution">
    <text evidence="4">The sequence shown here is derived from an EMBL/GenBank/DDBJ whole genome shotgun (WGS) entry which is preliminary data.</text>
</comment>
<dbReference type="CDD" id="cd01148">
    <property type="entry name" value="TroA_a"/>
    <property type="match status" value="1"/>
</dbReference>
<sequence length="349" mass="37942">MTGPKPGAGSQELPRTDGPSWDVDIPDGVVMVRARVLPLLVVLVVLGTSGCGDGRPAASGAGVTVENCGRSITFDQAPQRVVGYYQHPVEMMVALGLQDKLVGLAYPDNDPLPRYADAYRAIPRISDKDASFEQVLAKTPDLVYGGYHSTFDDKEGRSRDAFANAGVKTYLSREECLDRPVTMDDLYEEVRTVGRIFQVPDRADAVIAEMRDGITQAAERLGTVEPLKVFVFDSGEGTAYTAAGTGIGNEIITLAGGRNVFADVQRDWADVSWEQVLQRAPDVIVIYDYYGTPAVDQKIQFLLGKPELANVPAIKNRRFATLTLQDTVLGVRAPYAVGKLAAQLHPERR</sequence>
<dbReference type="PANTHER" id="PTHR30535:SF7">
    <property type="entry name" value="IRON(III) DICITRATE-BINDING PROTEIN"/>
    <property type="match status" value="1"/>
</dbReference>
<name>A0ABX2FFS0_9PSEU</name>
<comment type="similarity">
    <text evidence="1">Belongs to the bacterial solute-binding protein 8 family.</text>
</comment>
<dbReference type="InterPro" id="IPR050902">
    <property type="entry name" value="ABC_Transporter_SBP"/>
</dbReference>
<gene>
    <name evidence="4" type="ORF">GC106_68270</name>
</gene>
<organism evidence="4 5">
    <name type="scientific">Kibdelosporangium persicum</name>
    <dbReference type="NCBI Taxonomy" id="2698649"/>
    <lineage>
        <taxon>Bacteria</taxon>
        <taxon>Bacillati</taxon>
        <taxon>Actinomycetota</taxon>
        <taxon>Actinomycetes</taxon>
        <taxon>Pseudonocardiales</taxon>
        <taxon>Pseudonocardiaceae</taxon>
        <taxon>Kibdelosporangium</taxon>
    </lineage>
</organism>
<feature type="domain" description="Fe/B12 periplasmic-binding" evidence="3">
    <location>
        <begin position="80"/>
        <end position="349"/>
    </location>
</feature>
<dbReference type="EMBL" id="JAAATY010000029">
    <property type="protein sequence ID" value="NRN69570.1"/>
    <property type="molecule type" value="Genomic_DNA"/>
</dbReference>
<evidence type="ECO:0000313" key="5">
    <source>
        <dbReference type="Proteomes" id="UP000763557"/>
    </source>
</evidence>
<evidence type="ECO:0000259" key="3">
    <source>
        <dbReference type="PROSITE" id="PS50983"/>
    </source>
</evidence>
<feature type="region of interest" description="Disordered" evidence="2">
    <location>
        <begin position="1"/>
        <end position="20"/>
    </location>
</feature>
<dbReference type="PROSITE" id="PS50983">
    <property type="entry name" value="FE_B12_PBP"/>
    <property type="match status" value="1"/>
</dbReference>